<dbReference type="InterPro" id="IPR036165">
    <property type="entry name" value="YefM-like_sf"/>
</dbReference>
<dbReference type="Gene3D" id="3.40.1620.10">
    <property type="entry name" value="YefM-like domain"/>
    <property type="match status" value="1"/>
</dbReference>
<dbReference type="Proteomes" id="UP000480570">
    <property type="component" value="Unassembled WGS sequence"/>
</dbReference>
<comment type="similarity">
    <text evidence="1">Belongs to the phD/YefM antitoxin family.</text>
</comment>
<dbReference type="SUPFAM" id="SSF143120">
    <property type="entry name" value="YefM-like"/>
    <property type="match status" value="1"/>
</dbReference>
<evidence type="ECO:0000256" key="1">
    <source>
        <dbReference type="ARBA" id="ARBA00009981"/>
    </source>
</evidence>
<accession>A0A7C9JGF0</accession>
<comment type="caution">
    <text evidence="2">The sequence shown here is derived from an EMBL/GenBank/DDBJ whole genome shotgun (WGS) entry which is preliminary data.</text>
</comment>
<evidence type="ECO:0000313" key="2">
    <source>
        <dbReference type="EMBL" id="MYV05673.1"/>
    </source>
</evidence>
<dbReference type="EMBL" id="WEZT01000014">
    <property type="protein sequence ID" value="MYV05673.1"/>
    <property type="molecule type" value="Genomic_DNA"/>
</dbReference>
<dbReference type="RefSeq" id="WP_161001854.1">
    <property type="nucleotide sequence ID" value="NZ_CP185253.1"/>
</dbReference>
<protein>
    <submittedName>
        <fullName evidence="2">Prevent-host-death protein</fullName>
    </submittedName>
</protein>
<proteinExistence type="inferred from homology"/>
<sequence length="89" mass="10319">MKTYTPTKLRKELYTVVNDVVAHNQPVEITLQSENHVHNNGAVIISKDQYEEYEKDRELAFLKENGVLDVVKDRMDHEGPSDFDPQNAY</sequence>
<organism evidence="2 3">
    <name type="scientific">Furfurilactobacillus rossiae</name>
    <dbReference type="NCBI Taxonomy" id="231049"/>
    <lineage>
        <taxon>Bacteria</taxon>
        <taxon>Bacillati</taxon>
        <taxon>Bacillota</taxon>
        <taxon>Bacilli</taxon>
        <taxon>Lactobacillales</taxon>
        <taxon>Lactobacillaceae</taxon>
        <taxon>Furfurilactobacillus</taxon>
    </lineage>
</organism>
<dbReference type="AlphaFoldDB" id="A0A7C9JGF0"/>
<reference evidence="2 3" key="1">
    <citation type="journal article" date="2019" name="Appl. Environ. Microbiol.">
        <title>Genetic determinants of hydroxycinnamic acid metabolism in heterofermentative lactobacilli.</title>
        <authorList>
            <person name="Gaur G."/>
            <person name="Oh J.H."/>
            <person name="Filannino P."/>
            <person name="Gobbetti M."/>
            <person name="van Pijkeren J.P."/>
            <person name="Ganzle M.G."/>
        </authorList>
    </citation>
    <scope>NUCLEOTIDE SEQUENCE [LARGE SCALE GENOMIC DNA]</scope>
    <source>
        <strain evidence="2 3">FUA3583</strain>
    </source>
</reference>
<gene>
    <name evidence="2" type="ORF">GB992_07430</name>
</gene>
<evidence type="ECO:0000313" key="3">
    <source>
        <dbReference type="Proteomes" id="UP000480570"/>
    </source>
</evidence>
<name>A0A7C9JGF0_9LACO</name>